<protein>
    <submittedName>
        <fullName evidence="4">Mitochondrial transcription termination factor family protein</fullName>
    </submittedName>
</protein>
<dbReference type="Proteomes" id="UP001153555">
    <property type="component" value="Unassembled WGS sequence"/>
</dbReference>
<comment type="similarity">
    <text evidence="1">Belongs to the mTERF family.</text>
</comment>
<organism evidence="4 5">
    <name type="scientific">Striga hermonthica</name>
    <name type="common">Purple witchweed</name>
    <name type="synonym">Buchnera hermonthica</name>
    <dbReference type="NCBI Taxonomy" id="68872"/>
    <lineage>
        <taxon>Eukaryota</taxon>
        <taxon>Viridiplantae</taxon>
        <taxon>Streptophyta</taxon>
        <taxon>Embryophyta</taxon>
        <taxon>Tracheophyta</taxon>
        <taxon>Spermatophyta</taxon>
        <taxon>Magnoliopsida</taxon>
        <taxon>eudicotyledons</taxon>
        <taxon>Gunneridae</taxon>
        <taxon>Pentapetalae</taxon>
        <taxon>asterids</taxon>
        <taxon>lamiids</taxon>
        <taxon>Lamiales</taxon>
        <taxon>Orobanchaceae</taxon>
        <taxon>Buchnereae</taxon>
        <taxon>Striga</taxon>
    </lineage>
</organism>
<accession>A0A9N7RBY2</accession>
<evidence type="ECO:0000256" key="1">
    <source>
        <dbReference type="ARBA" id="ARBA00007692"/>
    </source>
</evidence>
<evidence type="ECO:0000256" key="3">
    <source>
        <dbReference type="ARBA" id="ARBA00022946"/>
    </source>
</evidence>
<dbReference type="InterPro" id="IPR003690">
    <property type="entry name" value="MTERF"/>
</dbReference>
<dbReference type="GO" id="GO:0006353">
    <property type="term" value="P:DNA-templated transcription termination"/>
    <property type="evidence" value="ECO:0007669"/>
    <property type="project" value="UniProtKB-KW"/>
</dbReference>
<gene>
    <name evidence="4" type="ORF">SHERM_21784</name>
</gene>
<proteinExistence type="inferred from homology"/>
<reference evidence="4" key="1">
    <citation type="submission" date="2019-12" db="EMBL/GenBank/DDBJ databases">
        <authorList>
            <person name="Scholes J."/>
        </authorList>
    </citation>
    <scope>NUCLEOTIDE SEQUENCE</scope>
</reference>
<dbReference type="GO" id="GO:0003676">
    <property type="term" value="F:nucleic acid binding"/>
    <property type="evidence" value="ECO:0007669"/>
    <property type="project" value="InterPro"/>
</dbReference>
<dbReference type="FunFam" id="1.25.70.10:FF:000026">
    <property type="entry name" value="Mitochondrial transcription termination factor family protein"/>
    <property type="match status" value="1"/>
</dbReference>
<keyword evidence="2" id="KW-0805">Transcription regulation</keyword>
<keyword evidence="2" id="KW-0806">Transcription termination</keyword>
<dbReference type="Gene3D" id="1.25.70.10">
    <property type="entry name" value="Transcription termination factor 3, mitochondrial"/>
    <property type="match status" value="1"/>
</dbReference>
<keyword evidence="3" id="KW-0809">Transit peptide</keyword>
<name>A0A9N7RBY2_STRHE</name>
<dbReference type="EMBL" id="CACSLK010025438">
    <property type="protein sequence ID" value="CAA0824941.1"/>
    <property type="molecule type" value="Genomic_DNA"/>
</dbReference>
<keyword evidence="5" id="KW-1185">Reference proteome</keyword>
<dbReference type="InterPro" id="IPR038538">
    <property type="entry name" value="MTERF_sf"/>
</dbReference>
<evidence type="ECO:0000313" key="5">
    <source>
        <dbReference type="Proteomes" id="UP001153555"/>
    </source>
</evidence>
<comment type="caution">
    <text evidence="4">The sequence shown here is derived from an EMBL/GenBank/DDBJ whole genome shotgun (WGS) entry which is preliminary data.</text>
</comment>
<dbReference type="PANTHER" id="PTHR13068">
    <property type="entry name" value="CGI-12 PROTEIN-RELATED"/>
    <property type="match status" value="1"/>
</dbReference>
<sequence>MEEKTRNWRLTVVVFVAAVTAPQSNDSAYFLLFSLASGDSSFILVIPLDFTTGAFILSRRIKVNGNLARSQQRCSSFCPPFAAAPKLRYFHLYMHESPDRVKKPTPDKERRQDPTNVLKKWGCTEIDISRIFERRPSLRKTDIHVLQSKLQILSELGIECSDLVKMIHCRPRLLNWKINIMLNERVEYLESLFGSRQVLAKALVRNPSLLTYDFHNKMKPAVAMYESLGLSREDLMFMLLSRPTLIPRTTFDEEKIECIRKTGVSKDSKMYKHVVSLLGISRIETIREKVVNLEKYGLPEDKVYGLIGRSPFWLTLSVDNVQRHMTFILATMKLPASVLLQSPFLLYLSLESVLRPRFRVACKIEDMGLSPEVKGPSLLRAVRMSEKRFISAFITCHPESVVEELMAEYRNAKCVGRLAESSKKVSNKGFPF</sequence>
<keyword evidence="2" id="KW-0804">Transcription</keyword>
<evidence type="ECO:0000313" key="4">
    <source>
        <dbReference type="EMBL" id="CAA0824941.1"/>
    </source>
</evidence>
<dbReference type="OrthoDB" id="637682at2759"/>
<dbReference type="AlphaFoldDB" id="A0A9N7RBY2"/>
<dbReference type="SMART" id="SM00733">
    <property type="entry name" value="Mterf"/>
    <property type="match status" value="6"/>
</dbReference>
<evidence type="ECO:0000256" key="2">
    <source>
        <dbReference type="ARBA" id="ARBA00022472"/>
    </source>
</evidence>
<dbReference type="Pfam" id="PF02536">
    <property type="entry name" value="mTERF"/>
    <property type="match status" value="1"/>
</dbReference>
<dbReference type="PANTHER" id="PTHR13068:SF223">
    <property type="entry name" value="MITOCHONDRIAL TRANSCRIPTION TERMINATION FACTOR FAMILY PROTEIN"/>
    <property type="match status" value="1"/>
</dbReference>